<dbReference type="InterPro" id="IPR000859">
    <property type="entry name" value="CUB_dom"/>
</dbReference>
<evidence type="ECO:0000313" key="7">
    <source>
        <dbReference type="Proteomes" id="UP001233172"/>
    </source>
</evidence>
<dbReference type="Gene3D" id="2.60.120.290">
    <property type="entry name" value="Spermadhesin, CUB domain"/>
    <property type="match status" value="1"/>
</dbReference>
<dbReference type="EMBL" id="JASAOG010000035">
    <property type="protein sequence ID" value="KAK0060525.1"/>
    <property type="molecule type" value="Genomic_DNA"/>
</dbReference>
<evidence type="ECO:0000256" key="2">
    <source>
        <dbReference type="PROSITE-ProRule" id="PRU00059"/>
    </source>
</evidence>
<evidence type="ECO:0000256" key="3">
    <source>
        <dbReference type="SAM" id="SignalP"/>
    </source>
</evidence>
<organism evidence="6 7">
    <name type="scientific">Biomphalaria pfeifferi</name>
    <name type="common">Bloodfluke planorb</name>
    <name type="synonym">Freshwater snail</name>
    <dbReference type="NCBI Taxonomy" id="112525"/>
    <lineage>
        <taxon>Eukaryota</taxon>
        <taxon>Metazoa</taxon>
        <taxon>Spiralia</taxon>
        <taxon>Lophotrochozoa</taxon>
        <taxon>Mollusca</taxon>
        <taxon>Gastropoda</taxon>
        <taxon>Heterobranchia</taxon>
        <taxon>Euthyneura</taxon>
        <taxon>Panpulmonata</taxon>
        <taxon>Hygrophila</taxon>
        <taxon>Lymnaeoidea</taxon>
        <taxon>Planorbidae</taxon>
        <taxon>Biomphalaria</taxon>
    </lineage>
</organism>
<reference evidence="6" key="1">
    <citation type="journal article" date="2023" name="PLoS Negl. Trop. Dis.">
        <title>A genome sequence for Biomphalaria pfeifferi, the major vector snail for the human-infecting parasite Schistosoma mansoni.</title>
        <authorList>
            <person name="Bu L."/>
            <person name="Lu L."/>
            <person name="Laidemitt M.R."/>
            <person name="Zhang S.M."/>
            <person name="Mutuku M."/>
            <person name="Mkoji G."/>
            <person name="Steinauer M."/>
            <person name="Loker E.S."/>
        </authorList>
    </citation>
    <scope>NUCLEOTIDE SEQUENCE</scope>
    <source>
        <strain evidence="6">KasaAsao</strain>
    </source>
</reference>
<feature type="domain" description="GH16" evidence="5">
    <location>
        <begin position="116"/>
        <end position="361"/>
    </location>
</feature>
<dbReference type="InterPro" id="IPR000757">
    <property type="entry name" value="Beta-glucanase-like"/>
</dbReference>
<evidence type="ECO:0000256" key="1">
    <source>
        <dbReference type="ARBA" id="ARBA00023157"/>
    </source>
</evidence>
<reference evidence="6" key="2">
    <citation type="submission" date="2023-04" db="EMBL/GenBank/DDBJ databases">
        <authorList>
            <person name="Bu L."/>
            <person name="Lu L."/>
            <person name="Laidemitt M.R."/>
            <person name="Zhang S.M."/>
            <person name="Mutuku M."/>
            <person name="Mkoji G."/>
            <person name="Steinauer M."/>
            <person name="Loker E.S."/>
        </authorList>
    </citation>
    <scope>NUCLEOTIDE SEQUENCE</scope>
    <source>
        <strain evidence="6">KasaAsao</strain>
        <tissue evidence="6">Whole Snail</tissue>
    </source>
</reference>
<dbReference type="PROSITE" id="PS01180">
    <property type="entry name" value="CUB"/>
    <property type="match status" value="1"/>
</dbReference>
<comment type="caution">
    <text evidence="6">The sequence shown here is derived from an EMBL/GenBank/DDBJ whole genome shotgun (WGS) entry which is preliminary data.</text>
</comment>
<name>A0AAD8BVE0_BIOPF</name>
<accession>A0AAD8BVE0</accession>
<dbReference type="SMART" id="SM00042">
    <property type="entry name" value="CUB"/>
    <property type="match status" value="1"/>
</dbReference>
<gene>
    <name evidence="6" type="ORF">Bpfe_010038</name>
</gene>
<dbReference type="InterPro" id="IPR035914">
    <property type="entry name" value="Sperma_CUB_dom_sf"/>
</dbReference>
<dbReference type="PROSITE" id="PS51762">
    <property type="entry name" value="GH16_2"/>
    <property type="match status" value="1"/>
</dbReference>
<evidence type="ECO:0000259" key="4">
    <source>
        <dbReference type="PROSITE" id="PS01180"/>
    </source>
</evidence>
<dbReference type="Proteomes" id="UP001233172">
    <property type="component" value="Unassembled WGS sequence"/>
</dbReference>
<proteinExistence type="predicted"/>
<keyword evidence="7" id="KW-1185">Reference proteome</keyword>
<dbReference type="GO" id="GO:0004553">
    <property type="term" value="F:hydrolase activity, hydrolyzing O-glycosyl compounds"/>
    <property type="evidence" value="ECO:0007669"/>
    <property type="project" value="InterPro"/>
</dbReference>
<comment type="caution">
    <text evidence="2">Lacks conserved residue(s) required for the propagation of feature annotation.</text>
</comment>
<feature type="chain" id="PRO_5042152615" evidence="3">
    <location>
        <begin position="20"/>
        <end position="418"/>
    </location>
</feature>
<feature type="signal peptide" evidence="3">
    <location>
        <begin position="1"/>
        <end position="19"/>
    </location>
</feature>
<evidence type="ECO:0000259" key="5">
    <source>
        <dbReference type="PROSITE" id="PS51762"/>
    </source>
</evidence>
<keyword evidence="3" id="KW-0732">Signal</keyword>
<sequence>MFKLSVYLVVSSLLVWAGARVLEPRQYGFGFRPVQLCVADEALVVPGDLFHVTSPNFPERNYLDNTRCHFTFKTVSQPVLLNIRIDTFDLEPEMSSCSYDSLCINGVKFCGNWTKDRLFQYIVPADSSFTLDFKTDGSATYRGFQLIVNATAYNNDVVTIVDGGLGTRNDSLHSSPYTLYSLNYQNICGIEAFMSPTNYPPAYTSTTGYNTDTTPSYQYTSDYPFYDSSTYYQYSTSYTDSTSYPWYSSSTNYPNNNYTSTYYPYTTGYPWYYSSTYYPYSTSYPYNYDTTTYYPYSTSYPWYYSTTYYPYSSFSPWYYDTTNAYQYTSGYPWYYSTTYSPYSGYSTWYYDTTNAYQYTTGYPWYYTSTYSPYTSSPSRSTDYTASLLQQALQQIISERPNQEQTLRILNQILVNLGY</sequence>
<protein>
    <submittedName>
        <fullName evidence="6">Deleted in malignant brain tumors 1 protein</fullName>
    </submittedName>
</protein>
<keyword evidence="1" id="KW-1015">Disulfide bond</keyword>
<evidence type="ECO:0000313" key="6">
    <source>
        <dbReference type="EMBL" id="KAK0060525.1"/>
    </source>
</evidence>
<dbReference type="GO" id="GO:0005975">
    <property type="term" value="P:carbohydrate metabolic process"/>
    <property type="evidence" value="ECO:0007669"/>
    <property type="project" value="InterPro"/>
</dbReference>
<dbReference type="AlphaFoldDB" id="A0AAD8BVE0"/>
<dbReference type="CDD" id="cd00041">
    <property type="entry name" value="CUB"/>
    <property type="match status" value="1"/>
</dbReference>
<feature type="domain" description="CUB" evidence="4">
    <location>
        <begin position="37"/>
        <end position="151"/>
    </location>
</feature>
<dbReference type="SUPFAM" id="SSF49854">
    <property type="entry name" value="Spermadhesin, CUB domain"/>
    <property type="match status" value="1"/>
</dbReference>